<feature type="transmembrane region" description="Helical" evidence="14">
    <location>
        <begin position="264"/>
        <end position="290"/>
    </location>
</feature>
<evidence type="ECO:0000256" key="6">
    <source>
        <dbReference type="ARBA" id="ARBA00022683"/>
    </source>
</evidence>
<evidence type="ECO:0000256" key="1">
    <source>
        <dbReference type="ARBA" id="ARBA00004651"/>
    </source>
</evidence>
<keyword evidence="6" id="KW-0598">Phosphotransferase system</keyword>
<keyword evidence="3" id="KW-0813">Transport</keyword>
<evidence type="ECO:0000256" key="13">
    <source>
        <dbReference type="ARBA" id="ARBA00042859"/>
    </source>
</evidence>
<proteinExistence type="inferred from homology"/>
<dbReference type="PANTHER" id="PTHR33843:SF4">
    <property type="entry name" value="ASCORBATE-SPECIFIC PTS SYSTEM EIIC COMPONENT"/>
    <property type="match status" value="1"/>
</dbReference>
<feature type="transmembrane region" description="Helical" evidence="14">
    <location>
        <begin position="327"/>
        <end position="346"/>
    </location>
</feature>
<evidence type="ECO:0000313" key="16">
    <source>
        <dbReference type="Proteomes" id="UP000546970"/>
    </source>
</evidence>
<dbReference type="GO" id="GO:0005886">
    <property type="term" value="C:plasma membrane"/>
    <property type="evidence" value="ECO:0007669"/>
    <property type="project" value="UniProtKB-SubCell"/>
</dbReference>
<sequence>MDILASIGNFIIFQVLDQAPIFLGIITLVGLLLQKTPAGEVFEGVIKTIVGMLILNAGADLISNTITPVMQLLNDVVGVNGVMPMNEAAFAVGMSTMSETVVSIFVLGFIIHLVMVFLMPKKDMKNVYLTAHMMLYLAVFLALSINCILGLQGMPLIVTCAILAALYWTFTPAIPRALGKKYFGEDFTLGHAAQFGTLIGALCGKLFGKHAEDEDAENIKLPGGLYLFQDVTLALSLIMPILFVIIGLVVGQGQVETLSGSQNWAIFLIMEGLKFAAGVSIMLSGVRMFLNSIIPAFKGISEKLIPNSVPALDCPVLYPFSPSGAMFGFLGSIPAGIIVCLLTVALGSSVVVFPSPIILFFDGCTVGVFGNKYGGWKGALLGGFVSSFIAHLGIIALYPMMGSLFGTGLMLSNIDYAVFWLPVLFVIKLIAGIA</sequence>
<organism evidence="15 16">
    <name type="scientific">Collinsella acetigenes</name>
    <dbReference type="NCBI Taxonomy" id="2713419"/>
    <lineage>
        <taxon>Bacteria</taxon>
        <taxon>Bacillati</taxon>
        <taxon>Actinomycetota</taxon>
        <taxon>Coriobacteriia</taxon>
        <taxon>Coriobacteriales</taxon>
        <taxon>Coriobacteriaceae</taxon>
        <taxon>Collinsella</taxon>
    </lineage>
</organism>
<comment type="subcellular location">
    <subcellularLocation>
        <location evidence="1">Cell membrane</location>
        <topology evidence="1">Multi-pass membrane protein</topology>
    </subcellularLocation>
</comment>
<keyword evidence="4" id="KW-1003">Cell membrane</keyword>
<feature type="transmembrane region" description="Helical" evidence="14">
    <location>
        <begin position="12"/>
        <end position="33"/>
    </location>
</feature>
<feature type="transmembrane region" description="Helical" evidence="14">
    <location>
        <begin position="126"/>
        <end position="145"/>
    </location>
</feature>
<evidence type="ECO:0000256" key="10">
    <source>
        <dbReference type="ARBA" id="ARBA00037387"/>
    </source>
</evidence>
<dbReference type="Proteomes" id="UP000546970">
    <property type="component" value="Unassembled WGS sequence"/>
</dbReference>
<accession>A0A7X9UDB9</accession>
<reference evidence="15 16" key="1">
    <citation type="submission" date="2020-04" db="EMBL/GenBank/DDBJ databases">
        <title>Collinsella sp. KGMB02528 nov., an anaerobic actinobacterium isolated from human feces.</title>
        <authorList>
            <person name="Han K.-I."/>
            <person name="Eom M.K."/>
            <person name="Kim J.-S."/>
            <person name="Lee K.C."/>
            <person name="Suh M.K."/>
            <person name="Park S.-H."/>
            <person name="Lee J.H."/>
            <person name="Kang S.W."/>
            <person name="Park J.-E."/>
            <person name="Oh B.S."/>
            <person name="Yu S.Y."/>
            <person name="Choi S.-H."/>
            <person name="Lee D.H."/>
            <person name="Yoon H."/>
            <person name="Kim B.-Y."/>
            <person name="Lee J.H."/>
            <person name="Lee J.-S."/>
        </authorList>
    </citation>
    <scope>NUCLEOTIDE SEQUENCE [LARGE SCALE GENOMIC DNA]</scope>
    <source>
        <strain evidence="15 16">KGMB02528</strain>
    </source>
</reference>
<name>A0A7X9UDB9_9ACTN</name>
<feature type="transmembrane region" description="Helical" evidence="14">
    <location>
        <begin position="413"/>
        <end position="431"/>
    </location>
</feature>
<comment type="caution">
    <text evidence="15">The sequence shown here is derived from an EMBL/GenBank/DDBJ whole genome shotgun (WGS) entry which is preliminary data.</text>
</comment>
<keyword evidence="5" id="KW-0762">Sugar transport</keyword>
<dbReference type="EMBL" id="JABBCP010000007">
    <property type="protein sequence ID" value="NMF56410.1"/>
    <property type="molecule type" value="Genomic_DNA"/>
</dbReference>
<feature type="transmembrane region" description="Helical" evidence="14">
    <location>
        <begin position="100"/>
        <end position="119"/>
    </location>
</feature>
<comment type="subunit">
    <text evidence="2">Homodimer.</text>
</comment>
<dbReference type="GO" id="GO:0009401">
    <property type="term" value="P:phosphoenolpyruvate-dependent sugar phosphotransferase system"/>
    <property type="evidence" value="ECO:0007669"/>
    <property type="project" value="UniProtKB-KW"/>
</dbReference>
<dbReference type="PANTHER" id="PTHR33843">
    <property type="entry name" value="ASCORBATE-SPECIFIC PTS SYSTEM EIIC COMPONENT"/>
    <property type="match status" value="1"/>
</dbReference>
<keyword evidence="8 14" id="KW-1133">Transmembrane helix</keyword>
<evidence type="ECO:0000256" key="7">
    <source>
        <dbReference type="ARBA" id="ARBA00022692"/>
    </source>
</evidence>
<feature type="transmembrane region" description="Helical" evidence="14">
    <location>
        <begin position="378"/>
        <end position="401"/>
    </location>
</feature>
<evidence type="ECO:0000256" key="11">
    <source>
        <dbReference type="ARBA" id="ARBA00038218"/>
    </source>
</evidence>
<feature type="transmembrane region" description="Helical" evidence="14">
    <location>
        <begin position="151"/>
        <end position="170"/>
    </location>
</feature>
<keyword evidence="16" id="KW-1185">Reference proteome</keyword>
<evidence type="ECO:0000313" key="15">
    <source>
        <dbReference type="EMBL" id="NMF56410.1"/>
    </source>
</evidence>
<evidence type="ECO:0000256" key="14">
    <source>
        <dbReference type="SAM" id="Phobius"/>
    </source>
</evidence>
<dbReference type="Pfam" id="PF03611">
    <property type="entry name" value="EIIC-GAT"/>
    <property type="match status" value="1"/>
</dbReference>
<keyword evidence="9 14" id="KW-0472">Membrane</keyword>
<evidence type="ECO:0000256" key="5">
    <source>
        <dbReference type="ARBA" id="ARBA00022597"/>
    </source>
</evidence>
<evidence type="ECO:0000256" key="3">
    <source>
        <dbReference type="ARBA" id="ARBA00022448"/>
    </source>
</evidence>
<keyword evidence="7 14" id="KW-0812">Transmembrane</keyword>
<dbReference type="RefSeq" id="WP_169277939.1">
    <property type="nucleotide sequence ID" value="NZ_JABBCP010000007.1"/>
</dbReference>
<dbReference type="AlphaFoldDB" id="A0A7X9UDB9"/>
<evidence type="ECO:0000256" key="12">
    <source>
        <dbReference type="ARBA" id="ARBA00039702"/>
    </source>
</evidence>
<comment type="function">
    <text evidence="10">The phosphoenolpyruvate-dependent sugar phosphotransferase system (sugar PTS), a major carbohydrate active transport system, catalyzes the phosphorylation of incoming sugar substrates concomitantly with their translocation across the cell membrane. The enzyme II UlaABC PTS system is involved in ascorbate transport.</text>
</comment>
<dbReference type="InterPro" id="IPR004703">
    <property type="entry name" value="PTS_sugar-sp_permease"/>
</dbReference>
<evidence type="ECO:0000256" key="2">
    <source>
        <dbReference type="ARBA" id="ARBA00011738"/>
    </source>
</evidence>
<gene>
    <name evidence="15" type="ORF">HF320_08755</name>
</gene>
<feature type="transmembrane region" description="Helical" evidence="14">
    <location>
        <begin position="231"/>
        <end position="252"/>
    </location>
</feature>
<protein>
    <recommendedName>
        <fullName evidence="12">Ascorbate-specific PTS system EIIC component</fullName>
    </recommendedName>
    <alternativeName>
        <fullName evidence="13">Ascorbate-specific permease IIC component UlaA</fullName>
    </alternativeName>
</protein>
<evidence type="ECO:0000256" key="8">
    <source>
        <dbReference type="ARBA" id="ARBA00022989"/>
    </source>
</evidence>
<evidence type="ECO:0000256" key="4">
    <source>
        <dbReference type="ARBA" id="ARBA00022475"/>
    </source>
</evidence>
<evidence type="ECO:0000256" key="9">
    <source>
        <dbReference type="ARBA" id="ARBA00023136"/>
    </source>
</evidence>
<comment type="similarity">
    <text evidence="11">Belongs to the UlaA family.</text>
</comment>
<dbReference type="InterPro" id="IPR051562">
    <property type="entry name" value="Ascorbate-PTS_EIIC"/>
</dbReference>